<evidence type="ECO:0000313" key="2">
    <source>
        <dbReference type="EMBL" id="SLM64794.1"/>
    </source>
</evidence>
<evidence type="ECO:0000313" key="3">
    <source>
        <dbReference type="Proteomes" id="UP000294820"/>
    </source>
</evidence>
<evidence type="ECO:0000259" key="1">
    <source>
        <dbReference type="Pfam" id="PF09350"/>
    </source>
</evidence>
<dbReference type="Proteomes" id="UP000294820">
    <property type="component" value="Chromosome 1"/>
</dbReference>
<dbReference type="Pfam" id="PF09350">
    <property type="entry name" value="DJC28_CD"/>
    <property type="match status" value="1"/>
</dbReference>
<protein>
    <submittedName>
        <fullName evidence="2">FIG004614: Putative cytoplasmic protein</fullName>
    </submittedName>
</protein>
<gene>
    <name evidence="2" type="primary">yhdN</name>
    <name evidence="2" type="ORF">DAQ1742_04026</name>
</gene>
<reference evidence="2 3" key="1">
    <citation type="submission" date="2016-09" db="EMBL/GenBank/DDBJ databases">
        <authorList>
            <person name="Reverchon S."/>
            <person name="Nasser W."/>
            <person name="Leonard S."/>
            <person name="Brochier C."/>
            <person name="Duprey A."/>
        </authorList>
    </citation>
    <scope>NUCLEOTIDE SEQUENCE [LARGE SCALE GENOMIC DNA]</scope>
    <source>
        <strain evidence="2 3">174/2</strain>
    </source>
</reference>
<name>A0A375AFC0_9GAMM</name>
<dbReference type="PANTHER" id="PTHR39158">
    <property type="entry name" value="OS08G0560600 PROTEIN"/>
    <property type="match status" value="1"/>
</dbReference>
<dbReference type="AlphaFoldDB" id="A0A375AFC0"/>
<proteinExistence type="predicted"/>
<dbReference type="EMBL" id="LT615367">
    <property type="protein sequence ID" value="SLM64794.1"/>
    <property type="molecule type" value="Genomic_DNA"/>
</dbReference>
<accession>A0A375AFC0</accession>
<dbReference type="NCBIfam" id="NF007572">
    <property type="entry name" value="PRK10203.1"/>
    <property type="match status" value="1"/>
</dbReference>
<dbReference type="InterPro" id="IPR052573">
    <property type="entry name" value="DnaJ_C_subfamily_28"/>
</dbReference>
<dbReference type="PANTHER" id="PTHR39158:SF1">
    <property type="entry name" value="DNAJ HOMOLOG SUBFAMILY C MEMBER 28"/>
    <property type="match status" value="1"/>
</dbReference>
<keyword evidence="3" id="KW-1185">Reference proteome</keyword>
<feature type="domain" description="DnaJ homologue subfamily C member 28 conserved" evidence="1">
    <location>
        <begin position="7"/>
        <end position="72"/>
    </location>
</feature>
<dbReference type="KEGG" id="daq:DAQ1742_04026"/>
<sequence length="128" mass="14407">MFPIDEWAERHILESQKRGEFEHLPGAGKPLQLDDNSAVPVELRSIYHLMKNAGFMPAELLDCKEALKVADLLYATDPESKEYIELSGKLRSLELRLQLSGISTDFLNGTYQGAFKHKIDKSDDSGEV</sequence>
<dbReference type="RefSeq" id="WP_035344512.1">
    <property type="nucleotide sequence ID" value="NZ_LT615367.1"/>
</dbReference>
<dbReference type="InterPro" id="IPR018961">
    <property type="entry name" value="DnaJ_homolog_subfam-C_membr-28"/>
</dbReference>
<organism evidence="2 3">
    <name type="scientific">Dickeya aquatica</name>
    <dbReference type="NCBI Taxonomy" id="1401087"/>
    <lineage>
        <taxon>Bacteria</taxon>
        <taxon>Pseudomonadati</taxon>
        <taxon>Pseudomonadota</taxon>
        <taxon>Gammaproteobacteria</taxon>
        <taxon>Enterobacterales</taxon>
        <taxon>Pectobacteriaceae</taxon>
        <taxon>Dickeya</taxon>
    </lineage>
</organism>